<dbReference type="Proteomes" id="UP000297245">
    <property type="component" value="Unassembled WGS sequence"/>
</dbReference>
<evidence type="ECO:0000313" key="1">
    <source>
        <dbReference type="EMBL" id="THU90208.1"/>
    </source>
</evidence>
<organism evidence="1 2">
    <name type="scientific">Dendrothele bispora (strain CBS 962.96)</name>
    <dbReference type="NCBI Taxonomy" id="1314807"/>
    <lineage>
        <taxon>Eukaryota</taxon>
        <taxon>Fungi</taxon>
        <taxon>Dikarya</taxon>
        <taxon>Basidiomycota</taxon>
        <taxon>Agaricomycotina</taxon>
        <taxon>Agaricomycetes</taxon>
        <taxon>Agaricomycetidae</taxon>
        <taxon>Agaricales</taxon>
        <taxon>Agaricales incertae sedis</taxon>
        <taxon>Dendrothele</taxon>
    </lineage>
</organism>
<dbReference type="AlphaFoldDB" id="A0A4S8LN84"/>
<reference evidence="1 2" key="1">
    <citation type="journal article" date="2019" name="Nat. Ecol. Evol.">
        <title>Megaphylogeny resolves global patterns of mushroom evolution.</title>
        <authorList>
            <person name="Varga T."/>
            <person name="Krizsan K."/>
            <person name="Foldi C."/>
            <person name="Dima B."/>
            <person name="Sanchez-Garcia M."/>
            <person name="Sanchez-Ramirez S."/>
            <person name="Szollosi G.J."/>
            <person name="Szarkandi J.G."/>
            <person name="Papp V."/>
            <person name="Albert L."/>
            <person name="Andreopoulos W."/>
            <person name="Angelini C."/>
            <person name="Antonin V."/>
            <person name="Barry K.W."/>
            <person name="Bougher N.L."/>
            <person name="Buchanan P."/>
            <person name="Buyck B."/>
            <person name="Bense V."/>
            <person name="Catcheside P."/>
            <person name="Chovatia M."/>
            <person name="Cooper J."/>
            <person name="Damon W."/>
            <person name="Desjardin D."/>
            <person name="Finy P."/>
            <person name="Geml J."/>
            <person name="Haridas S."/>
            <person name="Hughes K."/>
            <person name="Justo A."/>
            <person name="Karasinski D."/>
            <person name="Kautmanova I."/>
            <person name="Kiss B."/>
            <person name="Kocsube S."/>
            <person name="Kotiranta H."/>
            <person name="LaButti K.M."/>
            <person name="Lechner B.E."/>
            <person name="Liimatainen K."/>
            <person name="Lipzen A."/>
            <person name="Lukacs Z."/>
            <person name="Mihaltcheva S."/>
            <person name="Morgado L.N."/>
            <person name="Niskanen T."/>
            <person name="Noordeloos M.E."/>
            <person name="Ohm R.A."/>
            <person name="Ortiz-Santana B."/>
            <person name="Ovrebo C."/>
            <person name="Racz N."/>
            <person name="Riley R."/>
            <person name="Savchenko A."/>
            <person name="Shiryaev A."/>
            <person name="Soop K."/>
            <person name="Spirin V."/>
            <person name="Szebenyi C."/>
            <person name="Tomsovsky M."/>
            <person name="Tulloss R.E."/>
            <person name="Uehling J."/>
            <person name="Grigoriev I.V."/>
            <person name="Vagvolgyi C."/>
            <person name="Papp T."/>
            <person name="Martin F.M."/>
            <person name="Miettinen O."/>
            <person name="Hibbett D.S."/>
            <person name="Nagy L.G."/>
        </authorList>
    </citation>
    <scope>NUCLEOTIDE SEQUENCE [LARGE SCALE GENOMIC DNA]</scope>
    <source>
        <strain evidence="1 2">CBS 962.96</strain>
    </source>
</reference>
<dbReference type="OrthoDB" id="5803672at2759"/>
<gene>
    <name evidence="1" type="ORF">K435DRAFT_864493</name>
</gene>
<dbReference type="EMBL" id="ML179342">
    <property type="protein sequence ID" value="THU90208.1"/>
    <property type="molecule type" value="Genomic_DNA"/>
</dbReference>
<protein>
    <submittedName>
        <fullName evidence="1">Uncharacterized protein</fullName>
    </submittedName>
</protein>
<sequence>MLDINVDCSLYSNSSESFLSTLSLPSSATLLAFPGPTAFSLKPLPSQTTATSKAGSFRRLSSPIPNNSFLPLFRPHPLADIDTPQQTAAIFYQSGVRSLSVSDRIRSVFDEATDPV</sequence>
<evidence type="ECO:0000313" key="2">
    <source>
        <dbReference type="Proteomes" id="UP000297245"/>
    </source>
</evidence>
<accession>A0A4S8LN84</accession>
<name>A0A4S8LN84_DENBC</name>
<keyword evidence="2" id="KW-1185">Reference proteome</keyword>
<proteinExistence type="predicted"/>